<organism evidence="1 2">
    <name type="scientific">Phascolarctobacterium succinatutens YIT 12067</name>
    <dbReference type="NCBI Taxonomy" id="626939"/>
    <lineage>
        <taxon>Bacteria</taxon>
        <taxon>Bacillati</taxon>
        <taxon>Bacillota</taxon>
        <taxon>Negativicutes</taxon>
        <taxon>Acidaminococcales</taxon>
        <taxon>Acidaminococcaceae</taxon>
        <taxon>Phascolarctobacterium</taxon>
    </lineage>
</organism>
<evidence type="ECO:0000313" key="1">
    <source>
        <dbReference type="EMBL" id="EFY05177.1"/>
    </source>
</evidence>
<protein>
    <recommendedName>
        <fullName evidence="3">Rpn family recombination-promoting nuclease/putative transposase</fullName>
    </recommendedName>
</protein>
<accession>E8LDG2</accession>
<dbReference type="PANTHER" id="PTHR41317:SF1">
    <property type="entry name" value="PD-(D_E)XK NUCLEASE FAMILY TRANSPOSASE"/>
    <property type="match status" value="1"/>
</dbReference>
<sequence>MKKQVSNLDKLTLANDFLFKHVMLRKRICKHILEELLHTKIADITYLEAEQTLDVYPDSHGIRLDVRIADDTNTHYNLEMQVKNPVSSTGKFQLPKRTRYYQAMLDTDMLQKGQDYDELSPTYIIFFCLFDFFEDSQRIYTFKRRCMENMEIELADEAAIMFLNTLGTKGDVSPDIQSLFDYINNNTVTSNFTREVADTITEIKNDKKVRDSYMTYEMRIKDTLAEGEAKGRVEGKAEGIAEEKLATAKRLLRMGLSVQDVAKGTSLSVEQVEKIKAEQA</sequence>
<comment type="caution">
    <text evidence="1">The sequence shown here is derived from an EMBL/GenBank/DDBJ whole genome shotgun (WGS) entry which is preliminary data.</text>
</comment>
<dbReference type="Proteomes" id="UP000004923">
    <property type="component" value="Unassembled WGS sequence"/>
</dbReference>
<gene>
    <name evidence="1" type="ORF">HMPREF9443_00889</name>
</gene>
<evidence type="ECO:0008006" key="3">
    <source>
        <dbReference type="Google" id="ProtNLM"/>
    </source>
</evidence>
<dbReference type="AlphaFoldDB" id="E8LDG2"/>
<dbReference type="EMBL" id="AEVN01000033">
    <property type="protein sequence ID" value="EFY05177.1"/>
    <property type="molecule type" value="Genomic_DNA"/>
</dbReference>
<dbReference type="NCBIfam" id="TIGR01784">
    <property type="entry name" value="T_den_put_tspse"/>
    <property type="match status" value="1"/>
</dbReference>
<evidence type="ECO:0000313" key="2">
    <source>
        <dbReference type="Proteomes" id="UP000004923"/>
    </source>
</evidence>
<keyword evidence="2" id="KW-1185">Reference proteome</keyword>
<dbReference type="InterPro" id="IPR010106">
    <property type="entry name" value="RpnA"/>
</dbReference>
<dbReference type="OrthoDB" id="9775482at2"/>
<dbReference type="PANTHER" id="PTHR41317">
    <property type="entry name" value="PD-(D_E)XK NUCLEASE FAMILY TRANSPOSASE"/>
    <property type="match status" value="1"/>
</dbReference>
<reference evidence="1 2" key="1">
    <citation type="submission" date="2011-01" db="EMBL/GenBank/DDBJ databases">
        <authorList>
            <person name="Weinstock G."/>
            <person name="Sodergren E."/>
            <person name="Clifton S."/>
            <person name="Fulton L."/>
            <person name="Fulton B."/>
            <person name="Courtney L."/>
            <person name="Fronick C."/>
            <person name="Harrison M."/>
            <person name="Strong C."/>
            <person name="Farmer C."/>
            <person name="Delahaunty K."/>
            <person name="Markovic C."/>
            <person name="Hall O."/>
            <person name="Minx P."/>
            <person name="Tomlinson C."/>
            <person name="Mitreva M."/>
            <person name="Hou S."/>
            <person name="Chen J."/>
            <person name="Wollam A."/>
            <person name="Pepin K.H."/>
            <person name="Johnson M."/>
            <person name="Bhonagiri V."/>
            <person name="Zhang X."/>
            <person name="Suruliraj S."/>
            <person name="Warren W."/>
            <person name="Chinwalla A."/>
            <person name="Mardis E.R."/>
            <person name="Wilson R.K."/>
        </authorList>
    </citation>
    <scope>NUCLEOTIDE SEQUENCE [LARGE SCALE GENOMIC DNA]</scope>
    <source>
        <strain evidence="1 2">YIT 12067</strain>
    </source>
</reference>
<dbReference type="RefSeq" id="WP_009145269.1">
    <property type="nucleotide sequence ID" value="NZ_GL830875.1"/>
</dbReference>
<proteinExistence type="predicted"/>
<dbReference type="Pfam" id="PF12784">
    <property type="entry name" value="PDDEXK_2"/>
    <property type="match status" value="1"/>
</dbReference>
<dbReference type="eggNOG" id="COG5464">
    <property type="taxonomic scope" value="Bacteria"/>
</dbReference>
<name>E8LDG2_9FIRM</name>
<dbReference type="HOGENOM" id="CLU_071023_2_0_9"/>